<name>A0ABX0C8E9_9PSEU</name>
<dbReference type="InterPro" id="IPR025447">
    <property type="entry name" value="DUF4192"/>
</dbReference>
<comment type="caution">
    <text evidence="1">The sequence shown here is derived from an EMBL/GenBank/DDBJ whole genome shotgun (WGS) entry which is preliminary data.</text>
</comment>
<gene>
    <name evidence="1" type="ORF">G3I59_37980</name>
</gene>
<dbReference type="Proteomes" id="UP000470404">
    <property type="component" value="Unassembled WGS sequence"/>
</dbReference>
<dbReference type="Pfam" id="PF13830">
    <property type="entry name" value="DUF4192"/>
    <property type="match status" value="1"/>
</dbReference>
<dbReference type="RefSeq" id="WP_161269736.1">
    <property type="nucleotide sequence ID" value="NZ_JAAGNC010000189.1"/>
</dbReference>
<organism evidence="1 2">
    <name type="scientific">Amycolatopsis rubida</name>
    <dbReference type="NCBI Taxonomy" id="112413"/>
    <lineage>
        <taxon>Bacteria</taxon>
        <taxon>Bacillati</taxon>
        <taxon>Actinomycetota</taxon>
        <taxon>Actinomycetes</taxon>
        <taxon>Pseudonocardiales</taxon>
        <taxon>Pseudonocardiaceae</taxon>
        <taxon>Amycolatopsis</taxon>
    </lineage>
</organism>
<accession>A0ABX0C8E9</accession>
<protein>
    <submittedName>
        <fullName evidence="1">DUF4192 domain-containing protein</fullName>
    </submittedName>
</protein>
<sequence length="518" mass="55857">MSDPETSNLDAAGQFLANIPAIVGFYPDEAVILLHVRPGDDGLDRVGVTMRLGLASLAADPAESGKTVAGPLRTQPAGTVIAVVVSHLDDADAELPLRAEIDALASAITEAGHRVRAVFFVPEFREGSWWRSYYDRSGTAGIMPDPTASLVALASADSGVTIQPSRQAIEDLFRLASTDEQERIARATRIAAAREQETPEPLAKRIEAFDAAVAAAIDGELPSSDEEIANLIASFSSPLFRDACVLPAHGRHPERQRVQLLLHLYRLAPLPERREISAVLAVGYYLLGEYLYAEIATRQVTIPTLHAAIVARNVQRAINPYAHRGSFAEYFRSTRSAVERTRTVGSESERHPRLLTLVDEAKRQIRAERDHGDRRALNDRVNRVDAVVKAWSAGWRAQSDEELAALVAAVASAPVGLAVLVPPAGLATEGSRAMLFRYLLEVSPLDYASDVAAALAFAEYAQGNFEAGRAATLAIDPPSPLSEKMRARALDPSGGDLTVIIANLARTERRNLLHGAAD</sequence>
<reference evidence="1 2" key="1">
    <citation type="submission" date="2020-01" db="EMBL/GenBank/DDBJ databases">
        <title>Insect and environment-associated Actinomycetes.</title>
        <authorList>
            <person name="Currrie C."/>
            <person name="Chevrette M."/>
            <person name="Carlson C."/>
            <person name="Stubbendieck R."/>
            <person name="Wendt-Pienkowski E."/>
        </authorList>
    </citation>
    <scope>NUCLEOTIDE SEQUENCE [LARGE SCALE GENOMIC DNA]</scope>
    <source>
        <strain evidence="1 2">SID8386</strain>
    </source>
</reference>
<dbReference type="EMBL" id="JAAGNC010000189">
    <property type="protein sequence ID" value="NEC61240.1"/>
    <property type="molecule type" value="Genomic_DNA"/>
</dbReference>
<evidence type="ECO:0000313" key="2">
    <source>
        <dbReference type="Proteomes" id="UP000470404"/>
    </source>
</evidence>
<keyword evidence="2" id="KW-1185">Reference proteome</keyword>
<evidence type="ECO:0000313" key="1">
    <source>
        <dbReference type="EMBL" id="NEC61240.1"/>
    </source>
</evidence>
<proteinExistence type="predicted"/>